<feature type="domain" description="MrpA C-terminal/MbhE" evidence="2">
    <location>
        <begin position="30"/>
        <end position="84"/>
    </location>
</feature>
<reference evidence="3 4" key="1">
    <citation type="journal article" date="2021" name="Cell Host Microbe">
        <title>in vivo commensal control of Clostridioides difficile virulence.</title>
        <authorList>
            <person name="Girinathan B.P."/>
            <person name="Dibenedetto N."/>
            <person name="Worley J.N."/>
            <person name="Peltier J."/>
            <person name="Arrieta-Ortiz M.L."/>
            <person name="Rupa Christinal Immanuel S."/>
            <person name="Lavin R."/>
            <person name="Delaney M.L."/>
            <person name="Cummins C."/>
            <person name="Hoffmann M."/>
            <person name="Luo Y."/>
            <person name="Gonzalez-Escalona N."/>
            <person name="Allard M."/>
            <person name="Onderdonk A.B."/>
            <person name="Gerber G.K."/>
            <person name="Sonenshein A.L."/>
            <person name="Baliga N."/>
            <person name="Dupuy B."/>
            <person name="Bry L."/>
        </authorList>
    </citation>
    <scope>NUCLEOTIDE SEQUENCE [LARGE SCALE GENOMIC DNA]</scope>
    <source>
        <strain evidence="3 4">DSM 599</strain>
    </source>
</reference>
<gene>
    <name evidence="3" type="ORF">K5V21_11930</name>
</gene>
<dbReference type="RefSeq" id="WP_204593731.1">
    <property type="nucleotide sequence ID" value="NZ_JAFBDA010000002.1"/>
</dbReference>
<sequence length="95" mass="10198">MKKIIVKISIIIISLSFLSVAIEMQGMGSTYDGTGETIVKNTIEKTGAINTVTATVFDFRGYDTLGESFVLFTAICGTTAVLRKALKKGDESNGR</sequence>
<dbReference type="InterPro" id="IPR046806">
    <property type="entry name" value="MrpA_C/MbhE"/>
</dbReference>
<accession>A0ABS7KZW4</accession>
<evidence type="ECO:0000313" key="3">
    <source>
        <dbReference type="EMBL" id="MBY0756153.1"/>
    </source>
</evidence>
<evidence type="ECO:0000259" key="2">
    <source>
        <dbReference type="Pfam" id="PF20501"/>
    </source>
</evidence>
<feature type="transmembrane region" description="Helical" evidence="1">
    <location>
        <begin position="69"/>
        <end position="86"/>
    </location>
</feature>
<feature type="transmembrane region" description="Helical" evidence="1">
    <location>
        <begin position="5"/>
        <end position="22"/>
    </location>
</feature>
<dbReference type="Proteomes" id="UP001299068">
    <property type="component" value="Unassembled WGS sequence"/>
</dbReference>
<keyword evidence="1" id="KW-1133">Transmembrane helix</keyword>
<dbReference type="Pfam" id="PF20501">
    <property type="entry name" value="MbhE"/>
    <property type="match status" value="1"/>
</dbReference>
<dbReference type="EMBL" id="JAIKTU010000009">
    <property type="protein sequence ID" value="MBY0756153.1"/>
    <property type="molecule type" value="Genomic_DNA"/>
</dbReference>
<keyword evidence="1" id="KW-0812">Transmembrane</keyword>
<organism evidence="3 4">
    <name type="scientific">Clostridium sardiniense</name>
    <name type="common">Clostridium absonum</name>
    <dbReference type="NCBI Taxonomy" id="29369"/>
    <lineage>
        <taxon>Bacteria</taxon>
        <taxon>Bacillati</taxon>
        <taxon>Bacillota</taxon>
        <taxon>Clostridia</taxon>
        <taxon>Eubacteriales</taxon>
        <taxon>Clostridiaceae</taxon>
        <taxon>Clostridium</taxon>
    </lineage>
</organism>
<evidence type="ECO:0000313" key="4">
    <source>
        <dbReference type="Proteomes" id="UP001299068"/>
    </source>
</evidence>
<comment type="caution">
    <text evidence="3">The sequence shown here is derived from an EMBL/GenBank/DDBJ whole genome shotgun (WGS) entry which is preliminary data.</text>
</comment>
<protein>
    <recommendedName>
        <fullName evidence="2">MrpA C-terminal/MbhE domain-containing protein</fullName>
    </recommendedName>
</protein>
<proteinExistence type="predicted"/>
<keyword evidence="4" id="KW-1185">Reference proteome</keyword>
<name>A0ABS7KZW4_CLOSR</name>
<evidence type="ECO:0000256" key="1">
    <source>
        <dbReference type="SAM" id="Phobius"/>
    </source>
</evidence>
<keyword evidence="1" id="KW-0472">Membrane</keyword>